<keyword evidence="2" id="KW-0732">Signal</keyword>
<reference evidence="3" key="1">
    <citation type="submission" date="2017-05" db="UniProtKB">
        <authorList>
            <consortium name="EnsemblMetazoa"/>
        </authorList>
    </citation>
    <scope>IDENTIFICATION</scope>
</reference>
<proteinExistence type="predicted"/>
<keyword evidence="1" id="KW-0812">Transmembrane</keyword>
<feature type="transmembrane region" description="Helical" evidence="1">
    <location>
        <begin position="1140"/>
        <end position="1161"/>
    </location>
</feature>
<dbReference type="InParanoid" id="A0A1X7V7B4"/>
<dbReference type="EnsemblMetazoa" id="Aqu2.1.36170_001">
    <property type="protein sequence ID" value="Aqu2.1.36170_001"/>
    <property type="gene ID" value="Aqu2.1.36170"/>
</dbReference>
<feature type="chain" id="PRO_5012530438" description="Transmembrane protein" evidence="2">
    <location>
        <begin position="20"/>
        <end position="1209"/>
    </location>
</feature>
<name>A0A1X7V7B4_AMPQE</name>
<keyword evidence="1" id="KW-0472">Membrane</keyword>
<keyword evidence="1" id="KW-1133">Transmembrane helix</keyword>
<dbReference type="AlphaFoldDB" id="A0A1X7V7B4"/>
<evidence type="ECO:0000313" key="3">
    <source>
        <dbReference type="EnsemblMetazoa" id="Aqu2.1.36170_001"/>
    </source>
</evidence>
<feature type="signal peptide" evidence="2">
    <location>
        <begin position="1"/>
        <end position="19"/>
    </location>
</feature>
<organism evidence="3">
    <name type="scientific">Amphimedon queenslandica</name>
    <name type="common">Sponge</name>
    <dbReference type="NCBI Taxonomy" id="400682"/>
    <lineage>
        <taxon>Eukaryota</taxon>
        <taxon>Metazoa</taxon>
        <taxon>Porifera</taxon>
        <taxon>Demospongiae</taxon>
        <taxon>Heteroscleromorpha</taxon>
        <taxon>Haplosclerida</taxon>
        <taxon>Niphatidae</taxon>
        <taxon>Amphimedon</taxon>
    </lineage>
</organism>
<dbReference type="OrthoDB" id="5989148at2759"/>
<feature type="transmembrane region" description="Helical" evidence="1">
    <location>
        <begin position="980"/>
        <end position="998"/>
    </location>
</feature>
<feature type="transmembrane region" description="Helical" evidence="1">
    <location>
        <begin position="1063"/>
        <end position="1086"/>
    </location>
</feature>
<evidence type="ECO:0000256" key="2">
    <source>
        <dbReference type="SAM" id="SignalP"/>
    </source>
</evidence>
<evidence type="ECO:0000256" key="1">
    <source>
        <dbReference type="SAM" id="Phobius"/>
    </source>
</evidence>
<evidence type="ECO:0008006" key="4">
    <source>
        <dbReference type="Google" id="ProtNLM"/>
    </source>
</evidence>
<sequence>MIALIQLVILLQFTHLSQAECPRSIIVNSSVQLEGIFCNYHQYEECSDIRLLLDTSITHEITSGDYCTINISHSLTITSIATDSLAHINCVPNNEVHNDKYWTRGFAFHGTNGSLTMKGLNFTNCGTNLTTLDSNIVNFTSSPIHFTSYHAAVLVFTEIGTTNIENIAIASYNGFAVVAINLPNAFFSYLYITHSQNFDSIDNSNYMSTGNSNYMSTGSGMLVLTCNSSVTINDHYNVTILNSIFYKNFASNQYYYKHKQQCISEIRKHYQRLSMPIVNAAGLTILYTQSDVPATVNIVGSTFYLCQGFLAGALMVFRLDSPVSSQTNIYGSQFTKNSVLSHCHGAAIVGSFHSFSWRVSNTKFYQPLTIANTTFIKNGHALNWGSGAINIALTTVGGKDTPLILFLFKNITCAKNEAQTSGSCMYISTYDASGYIYKDQQNPAYIIMESVIAYDNDISFKSNSPENYIPVSVFNFLHFKNITISGSESSPGIFLYNYGSVFEIIDADIILKGNLIFKNNIANHGAAIFLQGRGGSSRSSCHIYLSQRLYVRFVNNSAQSLGGAIFSAGESSDLCTFQVLSEDFNKTSLFFIGNTAELAGDSIYSSSLYKCSMKIGKKRFKHQTIYEKVFKNIGLRDLASYPNVIKLCDPKMQYEVYPGASLHIPVSVLDNDNRPTYALVTAIAAQNQVKKLGWWFSNNQQISIGRNNCTQINLTFHSNDPSTFNKEAMLLFSISEASKVNGSTVIVKDCPPGFNLDTLSGACVCSWLLLEVVRIYHGQRPLCQIENSTFSRSNILNLWIGTNATGKEFRISYCNPSYCNLGSQFDAMFINKSGPYLTSSTTSVTISLCHSSRKGDLCGECNTNYSVVFGSTKCKLCSNKWWPFTSVLYILAGPLLVFLLYTFKLTLTTGTLNGVIFYAQVTNVGVTKFLKIPCSECGNEIYFVRLASTFISWLNLNLGFPLCFYNGMTELWKTGLSLLFPVYLLFIVGFLIILSHLSTKVSNLLSKSSVQVLVTVVHLSFTQLLQAILDVFSSAQIYIENKGQRKVWFKNGAIEYGNIEHKILMIITSVVVGVILIPYVVVVLFGKHLLRFDSIREYIRPFYEAIHAPYKMNKWYWFGIHQTYVLIVYIVESIGGGHSLFLIFFLILIQIFQLITTFQAFSIPFKTKICFDFKQKKKKVRRGRYPYDEGSFFDDQYCDTREPLLEHTQ</sequence>
<accession>A0A1X7V7B4</accession>
<feature type="transmembrane region" description="Helical" evidence="1">
    <location>
        <begin position="1115"/>
        <end position="1134"/>
    </location>
</feature>
<protein>
    <recommendedName>
        <fullName evidence="4">Transmembrane protein</fullName>
    </recommendedName>
</protein>
<feature type="transmembrane region" description="Helical" evidence="1">
    <location>
        <begin position="881"/>
        <end position="903"/>
    </location>
</feature>